<dbReference type="OrthoDB" id="6429262at2759"/>
<evidence type="ECO:0000313" key="1">
    <source>
        <dbReference type="EMBL" id="GBL80106.1"/>
    </source>
</evidence>
<organism evidence="1 2">
    <name type="scientific">Araneus ventricosus</name>
    <name type="common">Orbweaver spider</name>
    <name type="synonym">Epeira ventricosa</name>
    <dbReference type="NCBI Taxonomy" id="182803"/>
    <lineage>
        <taxon>Eukaryota</taxon>
        <taxon>Metazoa</taxon>
        <taxon>Ecdysozoa</taxon>
        <taxon>Arthropoda</taxon>
        <taxon>Chelicerata</taxon>
        <taxon>Arachnida</taxon>
        <taxon>Araneae</taxon>
        <taxon>Araneomorphae</taxon>
        <taxon>Entelegynae</taxon>
        <taxon>Araneoidea</taxon>
        <taxon>Araneidae</taxon>
        <taxon>Araneus</taxon>
    </lineage>
</organism>
<keyword evidence="2" id="KW-1185">Reference proteome</keyword>
<sequence>MLNPPADEPYDALRKRMCSQYADSEEQRLRDLISGMQLGERKPSRLLLEMRSKVENKISEELLKSLFLQTPNTRAANLGHFQLQAGSII</sequence>
<dbReference type="EMBL" id="BGPR01000020">
    <property type="protein sequence ID" value="GBL80106.1"/>
    <property type="molecule type" value="Genomic_DNA"/>
</dbReference>
<dbReference type="AlphaFoldDB" id="A0A4Y2ALG2"/>
<proteinExistence type="predicted"/>
<protein>
    <submittedName>
        <fullName evidence="1">Uncharacterized protein</fullName>
    </submittedName>
</protein>
<gene>
    <name evidence="1" type="ORF">AVEN_29103_1</name>
</gene>
<reference evidence="1 2" key="1">
    <citation type="journal article" date="2019" name="Sci. Rep.">
        <title>Orb-weaving spider Araneus ventricosus genome elucidates the spidroin gene catalogue.</title>
        <authorList>
            <person name="Kono N."/>
            <person name="Nakamura H."/>
            <person name="Ohtoshi R."/>
            <person name="Moran D.A.P."/>
            <person name="Shinohara A."/>
            <person name="Yoshida Y."/>
            <person name="Fujiwara M."/>
            <person name="Mori M."/>
            <person name="Tomita M."/>
            <person name="Arakawa K."/>
        </authorList>
    </citation>
    <scope>NUCLEOTIDE SEQUENCE [LARGE SCALE GENOMIC DNA]</scope>
</reference>
<dbReference type="PANTHER" id="PTHR33327">
    <property type="entry name" value="ENDONUCLEASE"/>
    <property type="match status" value="1"/>
</dbReference>
<dbReference type="Proteomes" id="UP000499080">
    <property type="component" value="Unassembled WGS sequence"/>
</dbReference>
<dbReference type="PANTHER" id="PTHR33327:SF3">
    <property type="entry name" value="RNA-DIRECTED DNA POLYMERASE"/>
    <property type="match status" value="1"/>
</dbReference>
<name>A0A4Y2ALG2_ARAVE</name>
<accession>A0A4Y2ALG2</accession>
<comment type="caution">
    <text evidence="1">The sequence shown here is derived from an EMBL/GenBank/DDBJ whole genome shotgun (WGS) entry which is preliminary data.</text>
</comment>
<evidence type="ECO:0000313" key="2">
    <source>
        <dbReference type="Proteomes" id="UP000499080"/>
    </source>
</evidence>